<accession>A0A1M6CB61</accession>
<proteinExistence type="predicted"/>
<protein>
    <submittedName>
        <fullName evidence="1">Uncharacterized protein</fullName>
    </submittedName>
</protein>
<dbReference type="AlphaFoldDB" id="A0A1M6CB61"/>
<reference evidence="1 2" key="1">
    <citation type="submission" date="2016-11" db="EMBL/GenBank/DDBJ databases">
        <authorList>
            <person name="Jaros S."/>
            <person name="Januszkiewicz K."/>
            <person name="Wedrychowicz H."/>
        </authorList>
    </citation>
    <scope>NUCLEOTIDE SEQUENCE [LARGE SCALE GENOMIC DNA]</scope>
    <source>
        <strain evidence="1 2">DSM 100565</strain>
    </source>
</reference>
<sequence>MSDPILTRTRIAGGTWEAVLTRSGRAEAPPRLEVSHLGEAVPGLEMHELSPGEWALRLPIPPALIADGVQTFVVRDLGAAAGIGGAQGEGAVLNTFTLVVGEPLAHDLRAEIDLLRAELDLLKRAFRRHCAES</sequence>
<dbReference type="RefSeq" id="WP_073326806.1">
    <property type="nucleotide sequence ID" value="NZ_FQYO01000002.1"/>
</dbReference>
<keyword evidence="2" id="KW-1185">Reference proteome</keyword>
<dbReference type="EMBL" id="FQYO01000002">
    <property type="protein sequence ID" value="SHI58051.1"/>
    <property type="molecule type" value="Genomic_DNA"/>
</dbReference>
<gene>
    <name evidence="1" type="ORF">SAMN05444417_1097</name>
</gene>
<dbReference type="Proteomes" id="UP000184292">
    <property type="component" value="Unassembled WGS sequence"/>
</dbReference>
<dbReference type="OrthoDB" id="7772846at2"/>
<organism evidence="1 2">
    <name type="scientific">Wenxinia saemankumensis</name>
    <dbReference type="NCBI Taxonomy" id="1447782"/>
    <lineage>
        <taxon>Bacteria</taxon>
        <taxon>Pseudomonadati</taxon>
        <taxon>Pseudomonadota</taxon>
        <taxon>Alphaproteobacteria</taxon>
        <taxon>Rhodobacterales</taxon>
        <taxon>Roseobacteraceae</taxon>
        <taxon>Wenxinia</taxon>
    </lineage>
</organism>
<evidence type="ECO:0000313" key="1">
    <source>
        <dbReference type="EMBL" id="SHI58051.1"/>
    </source>
</evidence>
<evidence type="ECO:0000313" key="2">
    <source>
        <dbReference type="Proteomes" id="UP000184292"/>
    </source>
</evidence>
<dbReference type="STRING" id="1447782.SAMN05444417_1097"/>
<name>A0A1M6CB61_9RHOB</name>